<evidence type="ECO:0000313" key="2">
    <source>
        <dbReference type="EMBL" id="KAA3158659.1"/>
    </source>
</evidence>
<organism evidence="2 3">
    <name type="scientific">Alistipes finegoldii</name>
    <dbReference type="NCBI Taxonomy" id="214856"/>
    <lineage>
        <taxon>Bacteria</taxon>
        <taxon>Pseudomonadati</taxon>
        <taxon>Bacteroidota</taxon>
        <taxon>Bacteroidia</taxon>
        <taxon>Bacteroidales</taxon>
        <taxon>Rikenellaceae</taxon>
        <taxon>Alistipes</taxon>
    </lineage>
</organism>
<name>A0ABQ6S1V5_9BACT</name>
<evidence type="ECO:0008006" key="4">
    <source>
        <dbReference type="Google" id="ProtNLM"/>
    </source>
</evidence>
<evidence type="ECO:0000256" key="1">
    <source>
        <dbReference type="SAM" id="SignalP"/>
    </source>
</evidence>
<comment type="caution">
    <text evidence="2">The sequence shown here is derived from an EMBL/GenBank/DDBJ whole genome shotgun (WGS) entry which is preliminary data.</text>
</comment>
<keyword evidence="1" id="KW-0732">Signal</keyword>
<evidence type="ECO:0000313" key="3">
    <source>
        <dbReference type="Proteomes" id="UP000324870"/>
    </source>
</evidence>
<dbReference type="PROSITE" id="PS51257">
    <property type="entry name" value="PROKAR_LIPOPROTEIN"/>
    <property type="match status" value="1"/>
</dbReference>
<sequence>MMKKVLFVAAVAMSLVFSGCMKEDDTYKKLKPVQPGLNIYTGAMNQNIVSMQQANFGLRLAMLVAEADKQQKTIDEVTVGSSNTLLKRQLLGNAKVETTANGYKITFDADYADLDTYVRKGTLLINTNETALLKDATESKPWTVTFEDKLTMGYSGGDMQAITLTGGLTKLYFVESSGAYGIGLEAQQSYVGKTEELTSNWNGKFTVKPENVNFTYTDCAGKKFMLNGTATGRTFNTYDGISATTMSLRMTNGEYYSSSALYGGKIEASLGDGYNPSLYPSKDVIVEITLEGTRLRQTITYAGHVVTV</sequence>
<feature type="chain" id="PRO_5045828016" description="DUF1735 domain-containing protein" evidence="1">
    <location>
        <begin position="24"/>
        <end position="308"/>
    </location>
</feature>
<gene>
    <name evidence="2" type="ORF">F2A26_10635</name>
</gene>
<dbReference type="Proteomes" id="UP000324870">
    <property type="component" value="Unassembled WGS sequence"/>
</dbReference>
<accession>A0ABQ6S1V5</accession>
<dbReference type="EMBL" id="VVND01000016">
    <property type="protein sequence ID" value="KAA3158659.1"/>
    <property type="molecule type" value="Genomic_DNA"/>
</dbReference>
<reference evidence="2 3" key="1">
    <citation type="journal article" date="2019" name="Nat. Med.">
        <title>A library of human gut bacterial isolates paired with longitudinal multiomics data enables mechanistic microbiome research.</title>
        <authorList>
            <person name="Poyet M."/>
            <person name="Groussin M."/>
            <person name="Gibbons S.M."/>
            <person name="Avila-Pacheco J."/>
            <person name="Jiang X."/>
            <person name="Kearney S.M."/>
            <person name="Perrotta A.R."/>
            <person name="Berdy B."/>
            <person name="Zhao S."/>
            <person name="Lieberman T.D."/>
            <person name="Swanson P.K."/>
            <person name="Smith M."/>
            <person name="Roesemann S."/>
            <person name="Alexander J.E."/>
            <person name="Rich S.A."/>
            <person name="Livny J."/>
            <person name="Vlamakis H."/>
            <person name="Clish C."/>
            <person name="Bullock K."/>
            <person name="Deik A."/>
            <person name="Scott J."/>
            <person name="Pierce K.A."/>
            <person name="Xavier R.J."/>
            <person name="Alm E.J."/>
        </authorList>
    </citation>
    <scope>NUCLEOTIDE SEQUENCE [LARGE SCALE GENOMIC DNA]</scope>
    <source>
        <strain evidence="2 3">BIOML-A1</strain>
    </source>
</reference>
<protein>
    <recommendedName>
        <fullName evidence="4">DUF1735 domain-containing protein</fullName>
    </recommendedName>
</protein>
<keyword evidence="3" id="KW-1185">Reference proteome</keyword>
<proteinExistence type="predicted"/>
<feature type="signal peptide" evidence="1">
    <location>
        <begin position="1"/>
        <end position="23"/>
    </location>
</feature>